<comment type="caution">
    <text evidence="1">The sequence shown here is derived from an EMBL/GenBank/DDBJ whole genome shotgun (WGS) entry which is preliminary data.</text>
</comment>
<protein>
    <recommendedName>
        <fullName evidence="3">DUF38 domain-containing protein</fullName>
    </recommendedName>
</protein>
<keyword evidence="2" id="KW-1185">Reference proteome</keyword>
<evidence type="ECO:0008006" key="3">
    <source>
        <dbReference type="Google" id="ProtNLM"/>
    </source>
</evidence>
<dbReference type="OrthoDB" id="5879032at2759"/>
<dbReference type="STRING" id="1611254.A0A2G5USE5"/>
<organism evidence="1 2">
    <name type="scientific">Caenorhabditis nigoni</name>
    <dbReference type="NCBI Taxonomy" id="1611254"/>
    <lineage>
        <taxon>Eukaryota</taxon>
        <taxon>Metazoa</taxon>
        <taxon>Ecdysozoa</taxon>
        <taxon>Nematoda</taxon>
        <taxon>Chromadorea</taxon>
        <taxon>Rhabditida</taxon>
        <taxon>Rhabditina</taxon>
        <taxon>Rhabditomorpha</taxon>
        <taxon>Rhabditoidea</taxon>
        <taxon>Rhabditidae</taxon>
        <taxon>Peloderinae</taxon>
        <taxon>Caenorhabditis</taxon>
    </lineage>
</organism>
<dbReference type="Proteomes" id="UP000230233">
    <property type="component" value="Chromosome III"/>
</dbReference>
<gene>
    <name evidence="1" type="primary">Cni-Y71H2B.8</name>
    <name evidence="1" type="synonym">Cnig_chr_III.g9515</name>
    <name evidence="1" type="ORF">B9Z55_009515</name>
</gene>
<dbReference type="AlphaFoldDB" id="A0A2G5USE5"/>
<name>A0A2G5USE5_9PELO</name>
<accession>A0A2G5USE5</accession>
<reference evidence="2" key="1">
    <citation type="submission" date="2017-10" db="EMBL/GenBank/DDBJ databases">
        <title>Rapid genome shrinkage in a self-fertile nematode reveals novel sperm competition proteins.</title>
        <authorList>
            <person name="Yin D."/>
            <person name="Schwarz E.M."/>
            <person name="Thomas C.G."/>
            <person name="Felde R.L."/>
            <person name="Korf I.F."/>
            <person name="Cutter A.D."/>
            <person name="Schartner C.M."/>
            <person name="Ralston E.J."/>
            <person name="Meyer B.J."/>
            <person name="Haag E.S."/>
        </authorList>
    </citation>
    <scope>NUCLEOTIDE SEQUENCE [LARGE SCALE GENOMIC DNA]</scope>
    <source>
        <strain evidence="2">JU1422</strain>
    </source>
</reference>
<dbReference type="EMBL" id="PDUG01000003">
    <property type="protein sequence ID" value="PIC42430.1"/>
    <property type="molecule type" value="Genomic_DNA"/>
</dbReference>
<sequence>MESQQVTLLSIETVLKFTPIEKLWQMRMENPVLKEISDKAPYDEMRKWIIDAIIITDDRIASRRAEDFFAELKFIQIKGSRQTRWLSPKFLQLATSSETLNNSVLPVAKTFCKEILSIDISEMNEEFLESVFQLFPFCPELGAVSMHIKNLKEKSLLECVKWLKKADIKSGVCMSLSSSAEITPKFIEDFFTIPSQEKTAVMFRQLDDSEISTNKRAAILRFFSLPDWKVPARYLTIEQMDKETTELIFGELENLYPNGGVFYENGAKAFHISGPTPMSIAQLEIRKMV</sequence>
<evidence type="ECO:0000313" key="1">
    <source>
        <dbReference type="EMBL" id="PIC42430.1"/>
    </source>
</evidence>
<proteinExistence type="predicted"/>
<evidence type="ECO:0000313" key="2">
    <source>
        <dbReference type="Proteomes" id="UP000230233"/>
    </source>
</evidence>